<name>A0A0X7JXX0_9PSED</name>
<protein>
    <submittedName>
        <fullName evidence="1">Uncharacterized protein</fullName>
    </submittedName>
</protein>
<gene>
    <name evidence="1" type="ORF">AWV77_25510</name>
</gene>
<reference evidence="2" key="1">
    <citation type="submission" date="2016-01" db="EMBL/GenBank/DDBJ databases">
        <authorList>
            <person name="Gamez R.M."/>
            <person name="Rodriguez F."/>
            <person name="Bernal J.F."/>
            <person name="Agarwala R."/>
            <person name="Landsman D."/>
            <person name="Marino-Ramirez L."/>
        </authorList>
    </citation>
    <scope>NUCLEOTIDE SEQUENCE [LARGE SCALE GENOMIC DNA]</scope>
    <source>
        <strain evidence="2">Ps006</strain>
    </source>
</reference>
<dbReference type="Proteomes" id="UP000067111">
    <property type="component" value="Unassembled WGS sequence"/>
</dbReference>
<sequence>MSWLFWKDKRPKWVQAQEREFIKAANRLKTLQVTPRGGMRIDPEELRDQILEARELYKDLVKK</sequence>
<evidence type="ECO:0000313" key="2">
    <source>
        <dbReference type="Proteomes" id="UP000067111"/>
    </source>
</evidence>
<accession>A0A0X7JXX0</accession>
<organism evidence="1 2">
    <name type="scientific">Pseudomonas palleroniana</name>
    <dbReference type="NCBI Taxonomy" id="191390"/>
    <lineage>
        <taxon>Bacteria</taxon>
        <taxon>Pseudomonadati</taxon>
        <taxon>Pseudomonadota</taxon>
        <taxon>Gammaproteobacteria</taxon>
        <taxon>Pseudomonadales</taxon>
        <taxon>Pseudomonadaceae</taxon>
        <taxon>Pseudomonas</taxon>
    </lineage>
</organism>
<proteinExistence type="predicted"/>
<dbReference type="EMBL" id="LRMR01000037">
    <property type="protein sequence ID" value="KWU48295.1"/>
    <property type="molecule type" value="Genomic_DNA"/>
</dbReference>
<comment type="caution">
    <text evidence="1">The sequence shown here is derived from an EMBL/GenBank/DDBJ whole genome shotgun (WGS) entry which is preliminary data.</text>
</comment>
<dbReference type="AlphaFoldDB" id="A0A0X7JXX0"/>
<evidence type="ECO:0000313" key="1">
    <source>
        <dbReference type="EMBL" id="KWU48295.1"/>
    </source>
</evidence>